<dbReference type="InterPro" id="IPR024317">
    <property type="entry name" value="Dynein_heavy_chain_D4_dom"/>
</dbReference>
<sequence>MGPAGGGRNPITQRFTRHYNVFSVPSFDQSTLQTIFSKLSEWILSKGFSPSLRAQSGALVNATVDLYETLVDNLKPSPEKSHYTFNLRDVSKVFQGINMVHPPSIKDETGIAELWTHEVSRAFADRFINDEDSDWFRAEANKICKKHLKIALPESDKPLIFSSMTNEDGNYVPVDDMAIARQELERPIGLVQLGARGGELNLVIFNYVLEHVARISRVLKQPGGNLLLVGVGGSGRRSCTRLAAYLMDSDYSTLTVTKEYDHSDFLDDVRQLLLKTGQKGYSTAFVMSDTQLTSESFLEDICSLLNTGEIPGLWDTKQDKENYENAIASLREVGKSLGRPDTAEALQTLFVERCRKHMHIVLCFSPLGSTLRERLRKFPSLVNCTTIDWFREWPEDGLRGVAARFLQDVDLTDHEKTAIRDMFVAFQKQVRELGVAYLEEAHQHTYVTPTSYLDLLSTFMRLLAEKREELNGLQFRYANGLSQLKKTEDQVEVMQQELAEMRPQLAKKQEETNKLITQVEAESKVAEEQKAVVAVDEAAANEQAAAAKKMKDASQEKVDEAQPLVEEAQRAVQDLDPKALQEVKALKTPPQGVKFVIEVLCTLLGGNYKPKPIRDPLTGKTTVPYWEHAKTALLTGDFKNILLNAYPDIVDNAPDSQIEEVKKKMADDMFKMENIRKTSVALIGVATYIKAVVEYYKQNKIIKPLLAQSAAAQAEFDEAMAGLNKKKEELRVINEKLQKLTDQLDKVNKDKQELEDRVNDTDTKLTRARQLIEGLGGEKTRFAKEAERYKEELKYVVGNVVLSSGVVAYMGPFLHKYRQQAVSSWREMLKEQNILVSEDYSLEKFGGNPIDIQEWKLQQLPTDGFLC</sequence>
<dbReference type="VEuPathDB" id="TriTrypDB:ADEAN_000907800"/>
<gene>
    <name evidence="16" type="ORF">ADEAN_000907800</name>
</gene>
<dbReference type="SUPFAM" id="SSF52540">
    <property type="entry name" value="P-loop containing nucleoside triphosphate hydrolases"/>
    <property type="match status" value="1"/>
</dbReference>
<dbReference type="InterPro" id="IPR026983">
    <property type="entry name" value="DHC"/>
</dbReference>
<dbReference type="FunFam" id="1.20.920.20:FF:000001">
    <property type="entry name" value="dynein heavy chain 2, axonemal"/>
    <property type="match status" value="1"/>
</dbReference>
<dbReference type="Gene3D" id="1.20.920.30">
    <property type="match status" value="1"/>
</dbReference>
<dbReference type="PANTHER" id="PTHR22878">
    <property type="entry name" value="DYNEIN HEAVY CHAIN 6, AXONEMAL-LIKE-RELATED"/>
    <property type="match status" value="1"/>
</dbReference>
<keyword evidence="8" id="KW-0969">Cilium</keyword>
<keyword evidence="3" id="KW-0493">Microtubule</keyword>
<keyword evidence="6" id="KW-0243">Dynein</keyword>
<dbReference type="GO" id="GO:0005874">
    <property type="term" value="C:microtubule"/>
    <property type="evidence" value="ECO:0007669"/>
    <property type="project" value="UniProtKB-KW"/>
</dbReference>
<feature type="coiled-coil region" evidence="12">
    <location>
        <begin position="720"/>
        <end position="771"/>
    </location>
</feature>
<keyword evidence="11" id="KW-0966">Cell projection</keyword>
<dbReference type="AlphaFoldDB" id="A0A7G2CNV6"/>
<proteinExistence type="predicted"/>
<dbReference type="InterPro" id="IPR024743">
    <property type="entry name" value="Dynein_HC_stalk"/>
</dbReference>
<evidence type="ECO:0000256" key="9">
    <source>
        <dbReference type="ARBA" id="ARBA00023175"/>
    </source>
</evidence>
<keyword evidence="4" id="KW-0547">Nucleotide-binding</keyword>
<evidence type="ECO:0000259" key="15">
    <source>
        <dbReference type="Pfam" id="PF22597"/>
    </source>
</evidence>
<evidence type="ECO:0000256" key="6">
    <source>
        <dbReference type="ARBA" id="ARBA00023017"/>
    </source>
</evidence>
<evidence type="ECO:0000259" key="14">
    <source>
        <dbReference type="Pfam" id="PF12780"/>
    </source>
</evidence>
<dbReference type="GO" id="GO:0030286">
    <property type="term" value="C:dynein complex"/>
    <property type="evidence" value="ECO:0007669"/>
    <property type="project" value="UniProtKB-KW"/>
</dbReference>
<evidence type="ECO:0000256" key="7">
    <source>
        <dbReference type="ARBA" id="ARBA00023054"/>
    </source>
</evidence>
<feature type="domain" description="Dynein heavy chain coiled coil stalk" evidence="13">
    <location>
        <begin position="476"/>
        <end position="823"/>
    </location>
</feature>
<dbReference type="Pfam" id="PF12780">
    <property type="entry name" value="AAA_8"/>
    <property type="match status" value="1"/>
</dbReference>
<evidence type="ECO:0000256" key="3">
    <source>
        <dbReference type="ARBA" id="ARBA00022701"/>
    </source>
</evidence>
<dbReference type="FunFam" id="3.40.50.300:FF:002141">
    <property type="entry name" value="Dynein heavy chain"/>
    <property type="match status" value="1"/>
</dbReference>
<evidence type="ECO:0000259" key="13">
    <source>
        <dbReference type="Pfam" id="PF12777"/>
    </source>
</evidence>
<dbReference type="Proteomes" id="UP000515908">
    <property type="component" value="Chromosome 21"/>
</dbReference>
<dbReference type="GO" id="GO:0005524">
    <property type="term" value="F:ATP binding"/>
    <property type="evidence" value="ECO:0007669"/>
    <property type="project" value="UniProtKB-KW"/>
</dbReference>
<reference evidence="16 17" key="1">
    <citation type="submission" date="2020-08" db="EMBL/GenBank/DDBJ databases">
        <authorList>
            <person name="Newling K."/>
            <person name="Davey J."/>
            <person name="Forrester S."/>
        </authorList>
    </citation>
    <scope>NUCLEOTIDE SEQUENCE [LARGE SCALE GENOMIC DNA]</scope>
    <source>
        <strain evidence="17">Crithidia deanei Carvalho (ATCC PRA-265)</strain>
    </source>
</reference>
<dbReference type="GO" id="GO:0051959">
    <property type="term" value="F:dynein light intermediate chain binding"/>
    <property type="evidence" value="ECO:0007669"/>
    <property type="project" value="InterPro"/>
</dbReference>
<dbReference type="OrthoDB" id="5593012at2759"/>
<dbReference type="Gene3D" id="3.40.50.300">
    <property type="entry name" value="P-loop containing nucleotide triphosphate hydrolases"/>
    <property type="match status" value="1"/>
</dbReference>
<dbReference type="GO" id="GO:0007018">
    <property type="term" value="P:microtubule-based movement"/>
    <property type="evidence" value="ECO:0007669"/>
    <property type="project" value="InterPro"/>
</dbReference>
<dbReference type="InterPro" id="IPR054354">
    <property type="entry name" value="DYNC2H1-like_lid"/>
</dbReference>
<name>A0A7G2CNV6_9TRYP</name>
<dbReference type="FunFam" id="1.20.920.30:FF:000002">
    <property type="entry name" value="Dynein axonemal heavy chain 3"/>
    <property type="match status" value="1"/>
</dbReference>
<dbReference type="EMBL" id="LR877165">
    <property type="protein sequence ID" value="CAD2221546.1"/>
    <property type="molecule type" value="Genomic_DNA"/>
</dbReference>
<evidence type="ECO:0000256" key="2">
    <source>
        <dbReference type="ARBA" id="ARBA00022490"/>
    </source>
</evidence>
<keyword evidence="2" id="KW-0963">Cytoplasm</keyword>
<feature type="domain" description="Dynein heavy chain AAA module D4" evidence="14">
    <location>
        <begin position="200"/>
        <end position="462"/>
    </location>
</feature>
<evidence type="ECO:0000256" key="4">
    <source>
        <dbReference type="ARBA" id="ARBA00022741"/>
    </source>
</evidence>
<dbReference type="GO" id="GO:0005930">
    <property type="term" value="C:axoneme"/>
    <property type="evidence" value="ECO:0007669"/>
    <property type="project" value="UniProtKB-SubCell"/>
</dbReference>
<keyword evidence="10" id="KW-0206">Cytoskeleton</keyword>
<keyword evidence="17" id="KW-1185">Reference proteome</keyword>
<protein>
    <submittedName>
        <fullName evidence="16">AAA+ lid domain/P-loop containing dynein motor region D4/Microtubule-binding stalk of dynein motor, putative</fullName>
    </submittedName>
</protein>
<dbReference type="Pfam" id="PF12777">
    <property type="entry name" value="MT"/>
    <property type="match status" value="1"/>
</dbReference>
<evidence type="ECO:0000256" key="11">
    <source>
        <dbReference type="ARBA" id="ARBA00023273"/>
    </source>
</evidence>
<dbReference type="PANTHER" id="PTHR22878:SF68">
    <property type="entry name" value="DYNEIN HEAVY CHAIN 6, AXONEMAL-LIKE"/>
    <property type="match status" value="1"/>
</dbReference>
<evidence type="ECO:0000313" key="16">
    <source>
        <dbReference type="EMBL" id="CAD2221546.1"/>
    </source>
</evidence>
<dbReference type="InterPro" id="IPR027417">
    <property type="entry name" value="P-loop_NTPase"/>
</dbReference>
<comment type="subcellular location">
    <subcellularLocation>
        <location evidence="1">Cytoplasm</location>
        <location evidence="1">Cytoskeleton</location>
        <location evidence="1">Cilium axoneme</location>
    </subcellularLocation>
</comment>
<dbReference type="Pfam" id="PF22597">
    <property type="entry name" value="DYN_lid"/>
    <property type="match status" value="1"/>
</dbReference>
<organism evidence="16 17">
    <name type="scientific">Angomonas deanei</name>
    <dbReference type="NCBI Taxonomy" id="59799"/>
    <lineage>
        <taxon>Eukaryota</taxon>
        <taxon>Discoba</taxon>
        <taxon>Euglenozoa</taxon>
        <taxon>Kinetoplastea</taxon>
        <taxon>Metakinetoplastina</taxon>
        <taxon>Trypanosomatida</taxon>
        <taxon>Trypanosomatidae</taxon>
        <taxon>Strigomonadinae</taxon>
        <taxon>Angomonas</taxon>
    </lineage>
</organism>
<evidence type="ECO:0000256" key="5">
    <source>
        <dbReference type="ARBA" id="ARBA00022840"/>
    </source>
</evidence>
<keyword evidence="7 12" id="KW-0175">Coiled coil</keyword>
<keyword evidence="9" id="KW-0505">Motor protein</keyword>
<dbReference type="GO" id="GO:0045505">
    <property type="term" value="F:dynein intermediate chain binding"/>
    <property type="evidence" value="ECO:0007669"/>
    <property type="project" value="InterPro"/>
</dbReference>
<evidence type="ECO:0000256" key="8">
    <source>
        <dbReference type="ARBA" id="ARBA00023069"/>
    </source>
</evidence>
<evidence type="ECO:0000256" key="12">
    <source>
        <dbReference type="SAM" id="Coils"/>
    </source>
</evidence>
<feature type="domain" description="Dynein 2 heavy chain 1 cytoplasmic ATPase lid" evidence="15">
    <location>
        <begin position="49"/>
        <end position="132"/>
    </location>
</feature>
<evidence type="ECO:0000256" key="10">
    <source>
        <dbReference type="ARBA" id="ARBA00023212"/>
    </source>
</evidence>
<feature type="coiled-coil region" evidence="12">
    <location>
        <begin position="477"/>
        <end position="529"/>
    </location>
</feature>
<evidence type="ECO:0000313" key="17">
    <source>
        <dbReference type="Proteomes" id="UP000515908"/>
    </source>
</evidence>
<dbReference type="Gene3D" id="1.20.920.20">
    <property type="match status" value="1"/>
</dbReference>
<accession>A0A7G2CNV6</accession>
<keyword evidence="5" id="KW-0067">ATP-binding</keyword>
<evidence type="ECO:0000256" key="1">
    <source>
        <dbReference type="ARBA" id="ARBA00004430"/>
    </source>
</evidence>